<feature type="region of interest" description="Disordered" evidence="2">
    <location>
        <begin position="285"/>
        <end position="314"/>
    </location>
</feature>
<name>A0AAW1PD51_9CHLO</name>
<evidence type="ECO:0000313" key="5">
    <source>
        <dbReference type="Proteomes" id="UP001489004"/>
    </source>
</evidence>
<gene>
    <name evidence="4" type="ORF">WJX72_011734</name>
</gene>
<keyword evidence="1" id="KW-0479">Metal-binding</keyword>
<dbReference type="AlphaFoldDB" id="A0AAW1PD51"/>
<dbReference type="EMBL" id="JALJOR010000014">
    <property type="protein sequence ID" value="KAK9806368.1"/>
    <property type="molecule type" value="Genomic_DNA"/>
</dbReference>
<keyword evidence="1" id="KW-0408">Iron</keyword>
<organism evidence="4 5">
    <name type="scientific">[Myrmecia] bisecta</name>
    <dbReference type="NCBI Taxonomy" id="41462"/>
    <lineage>
        <taxon>Eukaryota</taxon>
        <taxon>Viridiplantae</taxon>
        <taxon>Chlorophyta</taxon>
        <taxon>core chlorophytes</taxon>
        <taxon>Trebouxiophyceae</taxon>
        <taxon>Trebouxiales</taxon>
        <taxon>Trebouxiaceae</taxon>
        <taxon>Myrmecia</taxon>
    </lineage>
</organism>
<dbReference type="GO" id="GO:0046872">
    <property type="term" value="F:metal ion binding"/>
    <property type="evidence" value="ECO:0007669"/>
    <property type="project" value="UniProtKB-KW"/>
</dbReference>
<protein>
    <recommendedName>
        <fullName evidence="3">Fe2OG dioxygenase domain-containing protein</fullName>
    </recommendedName>
</protein>
<keyword evidence="1" id="KW-0560">Oxidoreductase</keyword>
<comment type="similarity">
    <text evidence="1">Belongs to the iron/ascorbate-dependent oxidoreductase family.</text>
</comment>
<proteinExistence type="inferred from homology"/>
<dbReference type="GO" id="GO:0016491">
    <property type="term" value="F:oxidoreductase activity"/>
    <property type="evidence" value="ECO:0007669"/>
    <property type="project" value="UniProtKB-KW"/>
</dbReference>
<reference evidence="4 5" key="1">
    <citation type="journal article" date="2024" name="Nat. Commun.">
        <title>Phylogenomics reveals the evolutionary origins of lichenization in chlorophyte algae.</title>
        <authorList>
            <person name="Puginier C."/>
            <person name="Libourel C."/>
            <person name="Otte J."/>
            <person name="Skaloud P."/>
            <person name="Haon M."/>
            <person name="Grisel S."/>
            <person name="Petersen M."/>
            <person name="Berrin J.G."/>
            <person name="Delaux P.M."/>
            <person name="Dal Grande F."/>
            <person name="Keller J."/>
        </authorList>
    </citation>
    <scope>NUCLEOTIDE SEQUENCE [LARGE SCALE GENOMIC DNA]</scope>
    <source>
        <strain evidence="4 5">SAG 2043</strain>
    </source>
</reference>
<evidence type="ECO:0000259" key="3">
    <source>
        <dbReference type="PROSITE" id="PS51471"/>
    </source>
</evidence>
<comment type="caution">
    <text evidence="4">The sequence shown here is derived from an EMBL/GenBank/DDBJ whole genome shotgun (WGS) entry which is preliminary data.</text>
</comment>
<dbReference type="Proteomes" id="UP001489004">
    <property type="component" value="Unassembled WGS sequence"/>
</dbReference>
<feature type="compositionally biased region" description="Acidic residues" evidence="2">
    <location>
        <begin position="290"/>
        <end position="300"/>
    </location>
</feature>
<evidence type="ECO:0000256" key="1">
    <source>
        <dbReference type="RuleBase" id="RU003682"/>
    </source>
</evidence>
<keyword evidence="5" id="KW-1185">Reference proteome</keyword>
<dbReference type="InterPro" id="IPR005123">
    <property type="entry name" value="Oxoglu/Fe-dep_dioxygenase_dom"/>
</dbReference>
<dbReference type="PROSITE" id="PS51471">
    <property type="entry name" value="FE2OG_OXY"/>
    <property type="match status" value="1"/>
</dbReference>
<dbReference type="Gene3D" id="2.60.120.620">
    <property type="entry name" value="q2cbj1_9rhob like domain"/>
    <property type="match status" value="1"/>
</dbReference>
<evidence type="ECO:0000256" key="2">
    <source>
        <dbReference type="SAM" id="MobiDB-lite"/>
    </source>
</evidence>
<feature type="domain" description="Fe2OG dioxygenase" evidence="3">
    <location>
        <begin position="83"/>
        <end position="203"/>
    </location>
</feature>
<sequence>MPFGSPSAPSVVWPQSFATVCQKVLPSELFCQIAADADAIAEAPNFWMPKAAILPGSRTVRTIGEQVIAQVYDHVLRSHLPCDWEGAEWWVQVYQPGKGLAFHFDKDEHMMAEQHVMVHPITSCILYLAGGSEDTRLGPTVIIDQQYDNEQGRAVPEHPARCALVYPLANQLCWFDGQLAHGVLDSPQDGLRVTMLINWWAARPQDTHRVTPADIVKVPPGDEPIMVDDLLESYGISVVGPNAVHVIAMEHQGYELYPMADENSLDGSYDRFKTAAAFVPAHMLASTGSDSEEGSEEFDPQPDQQAAEQLEVQD</sequence>
<evidence type="ECO:0000313" key="4">
    <source>
        <dbReference type="EMBL" id="KAK9806368.1"/>
    </source>
</evidence>
<accession>A0AAW1PD51</accession>